<evidence type="ECO:0000313" key="3">
    <source>
        <dbReference type="Proteomes" id="UP001240150"/>
    </source>
</evidence>
<feature type="domain" description="TY-Chap N-terminal" evidence="1">
    <location>
        <begin position="5"/>
        <end position="123"/>
    </location>
</feature>
<protein>
    <recommendedName>
        <fullName evidence="1">TY-Chap N-terminal domain-containing protein</fullName>
    </recommendedName>
</protein>
<accession>A0ABY8WQD6</accession>
<evidence type="ECO:0000259" key="1">
    <source>
        <dbReference type="Pfam" id="PF22552"/>
    </source>
</evidence>
<dbReference type="Proteomes" id="UP001240150">
    <property type="component" value="Chromosome"/>
</dbReference>
<name>A0ABY8WQD6_9ACTN</name>
<dbReference type="Pfam" id="PF22552">
    <property type="entry name" value="TY-Chap3"/>
    <property type="match status" value="1"/>
</dbReference>
<organism evidence="2 3">
    <name type="scientific">Actinoplanes oblitus</name>
    <dbReference type="NCBI Taxonomy" id="3040509"/>
    <lineage>
        <taxon>Bacteria</taxon>
        <taxon>Bacillati</taxon>
        <taxon>Actinomycetota</taxon>
        <taxon>Actinomycetes</taxon>
        <taxon>Micromonosporales</taxon>
        <taxon>Micromonosporaceae</taxon>
        <taxon>Actinoplanes</taxon>
    </lineage>
</organism>
<gene>
    <name evidence="2" type="ORF">ACTOB_003798</name>
</gene>
<reference evidence="2 3" key="1">
    <citation type="submission" date="2023-06" db="EMBL/GenBank/DDBJ databases">
        <authorList>
            <person name="Yushchuk O."/>
            <person name="Binda E."/>
            <person name="Ruckert-Reed C."/>
            <person name="Fedorenko V."/>
            <person name="Kalinowski J."/>
            <person name="Marinelli F."/>
        </authorList>
    </citation>
    <scope>NUCLEOTIDE SEQUENCE [LARGE SCALE GENOMIC DNA]</scope>
    <source>
        <strain evidence="2 3">NRRL 3884</strain>
    </source>
</reference>
<dbReference type="RefSeq" id="WP_284921589.1">
    <property type="nucleotide sequence ID" value="NZ_CP126980.1"/>
</dbReference>
<proteinExistence type="predicted"/>
<dbReference type="EMBL" id="CP126980">
    <property type="protein sequence ID" value="WIN00115.1"/>
    <property type="molecule type" value="Genomic_DNA"/>
</dbReference>
<dbReference type="InterPro" id="IPR054344">
    <property type="entry name" value="TY-Chap_N"/>
</dbReference>
<sequence length="146" mass="15930">MTDLDWPEFRDGLARSIAALPNGAALIVSDVERTACFVQFMLDRDRVIAEVASGLDQWDRPNLTEEETAALEQIGWSPPEKNPVLNHGVTVAWPAPSSEYRRMADMSVAALRDVFEIPSPASLRYKAFAVSGGAAVPMPRLGIPAH</sequence>
<evidence type="ECO:0000313" key="2">
    <source>
        <dbReference type="EMBL" id="WIN00115.1"/>
    </source>
</evidence>
<keyword evidence="3" id="KW-1185">Reference proteome</keyword>